<evidence type="ECO:0000259" key="12">
    <source>
        <dbReference type="Pfam" id="PF01743"/>
    </source>
</evidence>
<dbReference type="SUPFAM" id="SSF81301">
    <property type="entry name" value="Nucleotidyltransferase"/>
    <property type="match status" value="1"/>
</dbReference>
<keyword evidence="7 11" id="KW-0692">RNA repair</keyword>
<feature type="binding site" evidence="11">
    <location>
        <position position="45"/>
    </location>
    <ligand>
        <name>Mg(2+)</name>
        <dbReference type="ChEBI" id="CHEBI:18420"/>
    </ligand>
</feature>
<dbReference type="GO" id="GO:0000287">
    <property type="term" value="F:magnesium ion binding"/>
    <property type="evidence" value="ECO:0007669"/>
    <property type="project" value="UniProtKB-UniRule"/>
</dbReference>
<dbReference type="NCBIfam" id="NF009814">
    <property type="entry name" value="PRK13299.1"/>
    <property type="match status" value="1"/>
</dbReference>
<dbReference type="InterPro" id="IPR002646">
    <property type="entry name" value="PolA_pol_head_dom"/>
</dbReference>
<evidence type="ECO:0000256" key="1">
    <source>
        <dbReference type="ARBA" id="ARBA00001946"/>
    </source>
</evidence>
<evidence type="ECO:0000256" key="7">
    <source>
        <dbReference type="ARBA" id="ARBA00022800"/>
    </source>
</evidence>
<dbReference type="GO" id="GO:0005524">
    <property type="term" value="F:ATP binding"/>
    <property type="evidence" value="ECO:0007669"/>
    <property type="project" value="UniProtKB-UniRule"/>
</dbReference>
<dbReference type="GO" id="GO:0004810">
    <property type="term" value="F:CCA tRNA nucleotidyltransferase activity"/>
    <property type="evidence" value="ECO:0007669"/>
    <property type="project" value="UniProtKB-UniRule"/>
</dbReference>
<evidence type="ECO:0000313" key="16">
    <source>
        <dbReference type="Proteomes" id="UP000637359"/>
    </source>
</evidence>
<keyword evidence="10 11" id="KW-0694">RNA-binding</keyword>
<reference evidence="15" key="1">
    <citation type="submission" date="2020-08" db="EMBL/GenBank/DDBJ databases">
        <title>Genome public.</title>
        <authorList>
            <person name="Liu C."/>
            <person name="Sun Q."/>
        </authorList>
    </citation>
    <scope>NUCLEOTIDE SEQUENCE</scope>
    <source>
        <strain evidence="15">BX22</strain>
    </source>
</reference>
<evidence type="ECO:0000313" key="15">
    <source>
        <dbReference type="EMBL" id="MBC5637052.1"/>
    </source>
</evidence>
<evidence type="ECO:0000256" key="10">
    <source>
        <dbReference type="ARBA" id="ARBA00022884"/>
    </source>
</evidence>
<evidence type="ECO:0000256" key="11">
    <source>
        <dbReference type="HAMAP-Rule" id="MF_01263"/>
    </source>
</evidence>
<dbReference type="InterPro" id="IPR032828">
    <property type="entry name" value="PolyA_RNA-bd"/>
</dbReference>
<dbReference type="InterPro" id="IPR032810">
    <property type="entry name" value="CCA-adding_enz_C"/>
</dbReference>
<dbReference type="PROSITE" id="PS51257">
    <property type="entry name" value="PROKAR_LIPOPROTEIN"/>
    <property type="match status" value="1"/>
</dbReference>
<feature type="binding site" evidence="11">
    <location>
        <position position="114"/>
    </location>
    <ligand>
        <name>ATP</name>
        <dbReference type="ChEBI" id="CHEBI:30616"/>
    </ligand>
</feature>
<comment type="similarity">
    <text evidence="11">Belongs to the tRNA nucleotidyltransferase/poly(A) polymerase family. Bacterial CCA-adding enzyme type 3 subfamily.</text>
</comment>
<evidence type="ECO:0000259" key="14">
    <source>
        <dbReference type="Pfam" id="PF13735"/>
    </source>
</evidence>
<feature type="binding site" evidence="11">
    <location>
        <position position="43"/>
    </location>
    <ligand>
        <name>Mg(2+)</name>
        <dbReference type="ChEBI" id="CHEBI:18420"/>
    </ligand>
</feature>
<comment type="function">
    <text evidence="11">Catalyzes the addition and repair of the essential 3'-terminal CCA sequence in tRNAs without using a nucleic acid template. Adds these three nucleotides in the order of C, C, and A to the tRNA nucleotide-73, using CTP and ATP as substrates and producing inorganic pyrophosphate. tRNA 3'-terminal CCA addition is required both for tRNA processing and repair. Also involved in tRNA surveillance by mediating tandem CCA addition to generate a CCACCA at the 3' terminus of unstable tRNAs. While stable tRNAs receive only 3'-terminal CCA, unstable tRNAs are marked with CCACCA and rapidly degraded.</text>
</comment>
<feature type="binding site" evidence="11">
    <location>
        <position position="166"/>
    </location>
    <ligand>
        <name>ATP</name>
        <dbReference type="ChEBI" id="CHEBI:30616"/>
    </ligand>
</feature>
<dbReference type="Pfam" id="PF13735">
    <property type="entry name" value="tRNA_NucTran2_2"/>
    <property type="match status" value="1"/>
</dbReference>
<gene>
    <name evidence="11" type="primary">cca</name>
    <name evidence="15" type="ORF">H8S33_09565</name>
</gene>
<dbReference type="Pfam" id="PF12627">
    <property type="entry name" value="PolyA_pol_RNAbd"/>
    <property type="match status" value="1"/>
</dbReference>
<dbReference type="PANTHER" id="PTHR46173:SF1">
    <property type="entry name" value="CCA TRNA NUCLEOTIDYLTRANSFERASE 1, MITOCHONDRIAL"/>
    <property type="match status" value="1"/>
</dbReference>
<keyword evidence="9 11" id="KW-0460">Magnesium</keyword>
<comment type="cofactor">
    <cofactor evidence="1 11">
        <name>Mg(2+)</name>
        <dbReference type="ChEBI" id="CHEBI:18420"/>
    </cofactor>
</comment>
<sequence length="400" mass="46262">MKELTEPFREALAIIETIEEAGHQAFFVGGCVRDFLLKRPIGDVDITTSAKPFEVQAIFDEVIPVGIQHGTVIVRHRGISYEVTTFRVEGEYSDQRHPDSVQFIDKIDEDLARRDFTINALAMNKHGYIIDLFHGREDIEKALIRAVGNGHDRFQEDPLRILRAIRFSSQLGFQIEENTLKAIMATRQSITGLAVERITVELQKLFAGKDVKTALSYMVELRIDQELPVLKDYHLIAKLVPIIQPLHTLAEVLCLIHQMEPELDIRIIGKEWKCSNKILREAFQLNQAVDYYKANGLDNWLVYQLLPDYYNAFYRITEIMFPTKIDKDELYRLKKQLNLTSKKDLNINGNDIIKLFPAVPKGPWIQDKLVKLERLVVLGELQNNNMILKDWLKWNPPEQK</sequence>
<dbReference type="GO" id="GO:0000049">
    <property type="term" value="F:tRNA binding"/>
    <property type="evidence" value="ECO:0007669"/>
    <property type="project" value="UniProtKB-UniRule"/>
</dbReference>
<dbReference type="Gene3D" id="3.30.460.10">
    <property type="entry name" value="Beta Polymerase, domain 2"/>
    <property type="match status" value="1"/>
</dbReference>
<evidence type="ECO:0000256" key="5">
    <source>
        <dbReference type="ARBA" id="ARBA00022723"/>
    </source>
</evidence>
<feature type="binding site" evidence="11">
    <location>
        <position position="157"/>
    </location>
    <ligand>
        <name>CTP</name>
        <dbReference type="ChEBI" id="CHEBI:37563"/>
    </ligand>
</feature>
<comment type="miscellaneous">
    <text evidence="11">A single active site specifically recognizes both ATP and CTP and is responsible for their addition.</text>
</comment>
<proteinExistence type="inferred from homology"/>
<keyword evidence="16" id="KW-1185">Reference proteome</keyword>
<feature type="binding site" evidence="11">
    <location>
        <position position="33"/>
    </location>
    <ligand>
        <name>CTP</name>
        <dbReference type="ChEBI" id="CHEBI:37563"/>
    </ligand>
</feature>
<dbReference type="EMBL" id="JACOOL010000006">
    <property type="protein sequence ID" value="MBC5637052.1"/>
    <property type="molecule type" value="Genomic_DNA"/>
</dbReference>
<feature type="binding site" evidence="11">
    <location>
        <position position="163"/>
    </location>
    <ligand>
        <name>CTP</name>
        <dbReference type="ChEBI" id="CHEBI:37563"/>
    </ligand>
</feature>
<dbReference type="HAMAP" id="MF_01263">
    <property type="entry name" value="CCA_bact_type3"/>
    <property type="match status" value="1"/>
</dbReference>
<dbReference type="GO" id="GO:0001680">
    <property type="term" value="P:tRNA 3'-terminal CCA addition"/>
    <property type="evidence" value="ECO:0007669"/>
    <property type="project" value="UniProtKB-UniRule"/>
</dbReference>
<dbReference type="InterPro" id="IPR050264">
    <property type="entry name" value="Bact_CCA-adding_enz_type3_sf"/>
</dbReference>
<evidence type="ECO:0000256" key="4">
    <source>
        <dbReference type="ARBA" id="ARBA00022695"/>
    </source>
</evidence>
<dbReference type="AlphaFoldDB" id="A0A923L5X6"/>
<feature type="domain" description="Poly A polymerase head" evidence="12">
    <location>
        <begin position="25"/>
        <end position="145"/>
    </location>
</feature>
<feature type="binding site" evidence="11">
    <location>
        <position position="160"/>
    </location>
    <ligand>
        <name>ATP</name>
        <dbReference type="ChEBI" id="CHEBI:30616"/>
    </ligand>
</feature>
<evidence type="ECO:0000256" key="8">
    <source>
        <dbReference type="ARBA" id="ARBA00022840"/>
    </source>
</evidence>
<dbReference type="Pfam" id="PF01743">
    <property type="entry name" value="PolyA_pol"/>
    <property type="match status" value="1"/>
</dbReference>
<keyword evidence="4 11" id="KW-0548">Nucleotidyltransferase</keyword>
<dbReference type="InterPro" id="IPR023068">
    <property type="entry name" value="CCA-adding_enz_firmicutes"/>
</dbReference>
<evidence type="ECO:0000256" key="2">
    <source>
        <dbReference type="ARBA" id="ARBA00022679"/>
    </source>
</evidence>
<dbReference type="Gene3D" id="1.10.3090.10">
    <property type="entry name" value="cca-adding enzyme, domain 2"/>
    <property type="match status" value="1"/>
</dbReference>
<comment type="subunit">
    <text evidence="11">Homodimer.</text>
</comment>
<comment type="catalytic activity">
    <reaction evidence="11">
        <text>a tRNA precursor + 2 CTP + ATP = a tRNA with a 3' CCA end + 3 diphosphate</text>
        <dbReference type="Rhea" id="RHEA:14433"/>
        <dbReference type="Rhea" id="RHEA-COMP:10465"/>
        <dbReference type="Rhea" id="RHEA-COMP:10468"/>
        <dbReference type="ChEBI" id="CHEBI:30616"/>
        <dbReference type="ChEBI" id="CHEBI:33019"/>
        <dbReference type="ChEBI" id="CHEBI:37563"/>
        <dbReference type="ChEBI" id="CHEBI:74896"/>
        <dbReference type="ChEBI" id="CHEBI:83071"/>
        <dbReference type="EC" id="2.7.7.72"/>
    </reaction>
</comment>
<keyword evidence="3 11" id="KW-0819">tRNA processing</keyword>
<evidence type="ECO:0000256" key="6">
    <source>
        <dbReference type="ARBA" id="ARBA00022741"/>
    </source>
</evidence>
<feature type="binding site" evidence="11">
    <location>
        <position position="157"/>
    </location>
    <ligand>
        <name>ATP</name>
        <dbReference type="ChEBI" id="CHEBI:30616"/>
    </ligand>
</feature>
<feature type="binding site" evidence="11">
    <location>
        <position position="114"/>
    </location>
    <ligand>
        <name>CTP</name>
        <dbReference type="ChEBI" id="CHEBI:37563"/>
    </ligand>
</feature>
<accession>A0A923L5X6</accession>
<dbReference type="CDD" id="cd05398">
    <property type="entry name" value="NT_ClassII-CCAase"/>
    <property type="match status" value="1"/>
</dbReference>
<dbReference type="InterPro" id="IPR043519">
    <property type="entry name" value="NT_sf"/>
</dbReference>
<name>A0A923L5X6_9BACI</name>
<feature type="binding site" evidence="11">
    <location>
        <position position="163"/>
    </location>
    <ligand>
        <name>ATP</name>
        <dbReference type="ChEBI" id="CHEBI:30616"/>
    </ligand>
</feature>
<dbReference type="SUPFAM" id="SSF81891">
    <property type="entry name" value="Poly A polymerase C-terminal region-like"/>
    <property type="match status" value="1"/>
</dbReference>
<comment type="catalytic activity">
    <reaction evidence="11">
        <text>a tRNA with a 3' CCA end + 2 CTP + ATP = a tRNA with a 3' CCACCA end + 3 diphosphate</text>
        <dbReference type="Rhea" id="RHEA:76235"/>
        <dbReference type="Rhea" id="RHEA-COMP:10468"/>
        <dbReference type="Rhea" id="RHEA-COMP:18655"/>
        <dbReference type="ChEBI" id="CHEBI:30616"/>
        <dbReference type="ChEBI" id="CHEBI:33019"/>
        <dbReference type="ChEBI" id="CHEBI:37563"/>
        <dbReference type="ChEBI" id="CHEBI:83071"/>
        <dbReference type="ChEBI" id="CHEBI:195187"/>
    </reaction>
</comment>
<protein>
    <recommendedName>
        <fullName evidence="11">CCA-adding enzyme</fullName>
        <ecNumber evidence="11">2.7.7.72</ecNumber>
    </recommendedName>
    <alternativeName>
        <fullName evidence="11">CCA tRNA nucleotidyltransferase</fullName>
    </alternativeName>
    <alternativeName>
        <fullName evidence="11">tRNA CCA-pyrophosphorylase</fullName>
    </alternativeName>
    <alternativeName>
        <fullName evidence="11">tRNA adenylyl-/cytidylyl- transferase</fullName>
    </alternativeName>
    <alternativeName>
        <fullName evidence="11">tRNA nucleotidyltransferase</fullName>
    </alternativeName>
    <alternativeName>
        <fullName evidence="11">tRNA-NT</fullName>
    </alternativeName>
</protein>
<evidence type="ECO:0000259" key="13">
    <source>
        <dbReference type="Pfam" id="PF12627"/>
    </source>
</evidence>
<feature type="binding site" evidence="11">
    <location>
        <position position="33"/>
    </location>
    <ligand>
        <name>ATP</name>
        <dbReference type="ChEBI" id="CHEBI:30616"/>
    </ligand>
</feature>
<dbReference type="PANTHER" id="PTHR46173">
    <property type="entry name" value="CCA TRNA NUCLEOTIDYLTRANSFERASE 1, MITOCHONDRIAL"/>
    <property type="match status" value="1"/>
</dbReference>
<dbReference type="Proteomes" id="UP000637359">
    <property type="component" value="Unassembled WGS sequence"/>
</dbReference>
<dbReference type="GO" id="GO:0042245">
    <property type="term" value="P:RNA repair"/>
    <property type="evidence" value="ECO:0007669"/>
    <property type="project" value="UniProtKB-KW"/>
</dbReference>
<keyword evidence="8 11" id="KW-0067">ATP-binding</keyword>
<feature type="binding site" evidence="11">
    <location>
        <position position="160"/>
    </location>
    <ligand>
        <name>CTP</name>
        <dbReference type="ChEBI" id="CHEBI:37563"/>
    </ligand>
</feature>
<feature type="domain" description="CCA-adding enzyme C-terminal" evidence="14">
    <location>
        <begin position="254"/>
        <end position="391"/>
    </location>
</feature>
<keyword evidence="5 11" id="KW-0479">Metal-binding</keyword>
<feature type="domain" description="tRNA nucleotidyltransferase/poly(A) polymerase RNA and SrmB- binding" evidence="13">
    <location>
        <begin position="172"/>
        <end position="230"/>
    </location>
</feature>
<evidence type="ECO:0000256" key="3">
    <source>
        <dbReference type="ARBA" id="ARBA00022694"/>
    </source>
</evidence>
<dbReference type="EC" id="2.7.7.72" evidence="11"/>
<organism evidence="15 16">
    <name type="scientific">Ornithinibacillus hominis</name>
    <dbReference type="NCBI Taxonomy" id="2763055"/>
    <lineage>
        <taxon>Bacteria</taxon>
        <taxon>Bacillati</taxon>
        <taxon>Bacillota</taxon>
        <taxon>Bacilli</taxon>
        <taxon>Bacillales</taxon>
        <taxon>Bacillaceae</taxon>
        <taxon>Ornithinibacillus</taxon>
    </lineage>
</organism>
<dbReference type="Gene3D" id="1.10.246.80">
    <property type="match status" value="1"/>
</dbReference>
<dbReference type="RefSeq" id="WP_186869768.1">
    <property type="nucleotide sequence ID" value="NZ_JACOOL010000006.1"/>
</dbReference>
<feature type="binding site" evidence="11">
    <location>
        <position position="30"/>
    </location>
    <ligand>
        <name>ATP</name>
        <dbReference type="ChEBI" id="CHEBI:30616"/>
    </ligand>
</feature>
<evidence type="ECO:0000256" key="9">
    <source>
        <dbReference type="ARBA" id="ARBA00022842"/>
    </source>
</evidence>
<keyword evidence="2 11" id="KW-0808">Transferase</keyword>
<comment type="caution">
    <text evidence="15">The sequence shown here is derived from an EMBL/GenBank/DDBJ whole genome shotgun (WGS) entry which is preliminary data.</text>
</comment>
<feature type="binding site" evidence="11">
    <location>
        <position position="30"/>
    </location>
    <ligand>
        <name>CTP</name>
        <dbReference type="ChEBI" id="CHEBI:37563"/>
    </ligand>
</feature>
<keyword evidence="6 11" id="KW-0547">Nucleotide-binding</keyword>
<feature type="binding site" evidence="11">
    <location>
        <position position="166"/>
    </location>
    <ligand>
        <name>CTP</name>
        <dbReference type="ChEBI" id="CHEBI:37563"/>
    </ligand>
</feature>